<dbReference type="RefSeq" id="WP_090899540.1">
    <property type="nucleotide sequence ID" value="NZ_CZPZ01000031.1"/>
</dbReference>
<gene>
    <name evidence="1" type="ORF">COMA2_40016</name>
</gene>
<dbReference type="InterPro" id="IPR018772">
    <property type="entry name" value="Transcription_activator_HlyU"/>
</dbReference>
<dbReference type="Pfam" id="PF10115">
    <property type="entry name" value="HlyU"/>
    <property type="match status" value="1"/>
</dbReference>
<sequence length="78" mass="8595">MAQAVTYKGFTIQPAPRQLVDTGQWELNVFISWATEDDEDSRHFVKTGRYATEDEATAQCVAYGRQIVDGQVPGSSVG</sequence>
<dbReference type="NCBIfam" id="NF046097">
    <property type="entry name" value="CV_2116_dom"/>
    <property type="match status" value="1"/>
</dbReference>
<dbReference type="STRING" id="1742973.COMA2_40016"/>
<dbReference type="Gene3D" id="3.30.160.350">
    <property type="match status" value="1"/>
</dbReference>
<accession>A0A0S4LPA3</accession>
<protein>
    <submittedName>
        <fullName evidence="1">Uncharacterized protein</fullName>
    </submittedName>
</protein>
<organism evidence="1 2">
    <name type="scientific">Candidatus Nitrospira nitrificans</name>
    <dbReference type="NCBI Taxonomy" id="1742973"/>
    <lineage>
        <taxon>Bacteria</taxon>
        <taxon>Pseudomonadati</taxon>
        <taxon>Nitrospirota</taxon>
        <taxon>Nitrospiria</taxon>
        <taxon>Nitrospirales</taxon>
        <taxon>Nitrospiraceae</taxon>
        <taxon>Nitrospira</taxon>
    </lineage>
</organism>
<dbReference type="EMBL" id="CZPZ01000031">
    <property type="protein sequence ID" value="CUS37771.1"/>
    <property type="molecule type" value="Genomic_DNA"/>
</dbReference>
<proteinExistence type="predicted"/>
<evidence type="ECO:0000313" key="1">
    <source>
        <dbReference type="EMBL" id="CUS37771.1"/>
    </source>
</evidence>
<name>A0A0S4LPA3_9BACT</name>
<reference evidence="2" key="1">
    <citation type="submission" date="2015-10" db="EMBL/GenBank/DDBJ databases">
        <authorList>
            <person name="Luecker S."/>
            <person name="Luecker S."/>
        </authorList>
    </citation>
    <scope>NUCLEOTIDE SEQUENCE [LARGE SCALE GENOMIC DNA]</scope>
</reference>
<keyword evidence="2" id="KW-1185">Reference proteome</keyword>
<dbReference type="AlphaFoldDB" id="A0A0S4LPA3"/>
<dbReference type="Proteomes" id="UP000198736">
    <property type="component" value="Unassembled WGS sequence"/>
</dbReference>
<evidence type="ECO:0000313" key="2">
    <source>
        <dbReference type="Proteomes" id="UP000198736"/>
    </source>
</evidence>
<dbReference type="OrthoDB" id="9800971at2"/>